<dbReference type="SUPFAM" id="SSF49764">
    <property type="entry name" value="HSP20-like chaperones"/>
    <property type="match status" value="1"/>
</dbReference>
<dbReference type="InterPro" id="IPR002068">
    <property type="entry name" value="A-crystallin/Hsp20_dom"/>
</dbReference>
<feature type="domain" description="SHSP" evidence="3">
    <location>
        <begin position="44"/>
        <end position="156"/>
    </location>
</feature>
<evidence type="ECO:0000259" key="3">
    <source>
        <dbReference type="PROSITE" id="PS01031"/>
    </source>
</evidence>
<protein>
    <submittedName>
        <fullName evidence="5">Uncharacterized protein</fullName>
    </submittedName>
</protein>
<evidence type="ECO:0000256" key="2">
    <source>
        <dbReference type="RuleBase" id="RU003616"/>
    </source>
</evidence>
<sequence>MIRGGYIMTSIVRWDPFVSMTNFQDQINRIFDDVMRSKDVEDDVNLCTWKPAVDIYNDNGSINIKAELPGVDKKDVSVDIKDNTITIKGERIINNQTKEENYYRRERKSGSFYRAFTLPYAVNADSVKAKFKDGMLKIEILKPEEEKPRQISVTHE</sequence>
<feature type="domain" description="CS" evidence="4">
    <location>
        <begin position="48"/>
        <end position="154"/>
    </location>
</feature>
<dbReference type="CDD" id="cd06464">
    <property type="entry name" value="ACD_sHsps-like"/>
    <property type="match status" value="1"/>
</dbReference>
<dbReference type="InterPro" id="IPR007052">
    <property type="entry name" value="CS_dom"/>
</dbReference>
<evidence type="ECO:0000259" key="4">
    <source>
        <dbReference type="PROSITE" id="PS51203"/>
    </source>
</evidence>
<dbReference type="Gene3D" id="2.60.40.790">
    <property type="match status" value="1"/>
</dbReference>
<dbReference type="AlphaFoldDB" id="E1YF38"/>
<dbReference type="PROSITE" id="PS01031">
    <property type="entry name" value="SHSP"/>
    <property type="match status" value="1"/>
</dbReference>
<accession>E1YF38</accession>
<gene>
    <name evidence="5" type="ORF">N47_J01630</name>
</gene>
<dbReference type="EMBL" id="FR695872">
    <property type="protein sequence ID" value="CBX29182.1"/>
    <property type="molecule type" value="Genomic_DNA"/>
</dbReference>
<evidence type="ECO:0000256" key="1">
    <source>
        <dbReference type="PROSITE-ProRule" id="PRU00285"/>
    </source>
</evidence>
<dbReference type="PANTHER" id="PTHR11527">
    <property type="entry name" value="HEAT-SHOCK PROTEIN 20 FAMILY MEMBER"/>
    <property type="match status" value="1"/>
</dbReference>
<dbReference type="InterPro" id="IPR031107">
    <property type="entry name" value="Small_HSP"/>
</dbReference>
<reference evidence="5" key="1">
    <citation type="journal article" date="2011" name="Environ. Microbiol.">
        <title>Genomic insights into the metabolic potential of the polycyclic aromatic hydrocarbon degrading sulfate-reducing Deltaproteobacterium N47.</title>
        <authorList>
            <person name="Bergmann F."/>
            <person name="Selesi D."/>
            <person name="Weinmaier T."/>
            <person name="Tischler P."/>
            <person name="Rattei T."/>
            <person name="Meckenstock R.U."/>
        </authorList>
    </citation>
    <scope>NUCLEOTIDE SEQUENCE</scope>
</reference>
<evidence type="ECO:0000313" key="5">
    <source>
        <dbReference type="EMBL" id="CBX29182.1"/>
    </source>
</evidence>
<name>E1YF38_9BACT</name>
<dbReference type="InterPro" id="IPR008978">
    <property type="entry name" value="HSP20-like_chaperone"/>
</dbReference>
<dbReference type="PROSITE" id="PS51203">
    <property type="entry name" value="CS"/>
    <property type="match status" value="1"/>
</dbReference>
<proteinExistence type="inferred from homology"/>
<organism evidence="5">
    <name type="scientific">uncultured Desulfobacterium sp</name>
    <dbReference type="NCBI Taxonomy" id="201089"/>
    <lineage>
        <taxon>Bacteria</taxon>
        <taxon>Pseudomonadati</taxon>
        <taxon>Thermodesulfobacteriota</taxon>
        <taxon>Desulfobacteria</taxon>
        <taxon>Desulfobacterales</taxon>
        <taxon>Desulfobacteriaceae</taxon>
        <taxon>Desulfobacterium</taxon>
        <taxon>environmental samples</taxon>
    </lineage>
</organism>
<comment type="similarity">
    <text evidence="1 2">Belongs to the small heat shock protein (HSP20) family.</text>
</comment>
<dbReference type="Pfam" id="PF00011">
    <property type="entry name" value="HSP20"/>
    <property type="match status" value="1"/>
</dbReference>